<dbReference type="Pfam" id="PF01370">
    <property type="entry name" value="Epimerase"/>
    <property type="match status" value="1"/>
</dbReference>
<dbReference type="EMBL" id="NKHF01000101">
    <property type="protein sequence ID" value="PCK29874.1"/>
    <property type="molecule type" value="Genomic_DNA"/>
</dbReference>
<proteinExistence type="inferred from homology"/>
<evidence type="ECO:0000259" key="3">
    <source>
        <dbReference type="Pfam" id="PF08338"/>
    </source>
</evidence>
<keyword evidence="5" id="KW-1185">Reference proteome</keyword>
<evidence type="ECO:0000256" key="1">
    <source>
        <dbReference type="ARBA" id="ARBA00009353"/>
    </source>
</evidence>
<comment type="caution">
    <text evidence="4">The sequence shown here is derived from an EMBL/GenBank/DDBJ whole genome shotgun (WGS) entry which is preliminary data.</text>
</comment>
<feature type="domain" description="DUF1731" evidence="3">
    <location>
        <begin position="250"/>
        <end position="296"/>
    </location>
</feature>
<dbReference type="SUPFAM" id="SSF51735">
    <property type="entry name" value="NAD(P)-binding Rossmann-fold domains"/>
    <property type="match status" value="1"/>
</dbReference>
<evidence type="ECO:0000313" key="4">
    <source>
        <dbReference type="EMBL" id="PCK29874.1"/>
    </source>
</evidence>
<name>A0A2A5JKB0_PSEO7</name>
<dbReference type="InterPro" id="IPR036291">
    <property type="entry name" value="NAD(P)-bd_dom_sf"/>
</dbReference>
<organism evidence="4 5">
    <name type="scientific">Pseudoalteromonas piscicida</name>
    <dbReference type="NCBI Taxonomy" id="43662"/>
    <lineage>
        <taxon>Bacteria</taxon>
        <taxon>Pseudomonadati</taxon>
        <taxon>Pseudomonadota</taxon>
        <taxon>Gammaproteobacteria</taxon>
        <taxon>Alteromonadales</taxon>
        <taxon>Pseudoalteromonadaceae</taxon>
        <taxon>Pseudoalteromonas</taxon>
    </lineage>
</organism>
<dbReference type="InterPro" id="IPR010099">
    <property type="entry name" value="SDR39U1"/>
</dbReference>
<dbReference type="RefSeq" id="WP_099643831.1">
    <property type="nucleotide sequence ID" value="NZ_NKHF01000101.1"/>
</dbReference>
<gene>
    <name evidence="4" type="ORF">CEX98_20340</name>
</gene>
<evidence type="ECO:0000259" key="2">
    <source>
        <dbReference type="Pfam" id="PF01370"/>
    </source>
</evidence>
<reference evidence="5" key="1">
    <citation type="journal article" date="2019" name="Genome Announc.">
        <title>Draft Genome Sequence of Pseudoalteromonas piscicida Strain 36Y ROTHPW, an Hypersaline Seawater Isolate from the South Coast of Sonora, Mexico.</title>
        <authorList>
            <person name="Sanchez-Diaz R."/>
            <person name="Molina-Garza Z.J."/>
            <person name="Cruz-Suarez L.E."/>
            <person name="Selvin J."/>
            <person name="Kiran G.S."/>
            <person name="Ibarra-Gamez J.C."/>
            <person name="Gomez-Gil B."/>
            <person name="Galaviz-Silva L."/>
        </authorList>
    </citation>
    <scope>NUCLEOTIDE SEQUENCE [LARGE SCALE GENOMIC DNA]</scope>
    <source>
        <strain evidence="5">36Y_RITHPW</strain>
    </source>
</reference>
<dbReference type="OrthoDB" id="9801773at2"/>
<comment type="similarity">
    <text evidence="1">Belongs to the NAD(P)-dependent epimerase/dehydratase family. SDR39U1 subfamily.</text>
</comment>
<dbReference type="Gene3D" id="3.40.50.720">
    <property type="entry name" value="NAD(P)-binding Rossmann-like Domain"/>
    <property type="match status" value="1"/>
</dbReference>
<dbReference type="Proteomes" id="UP000228621">
    <property type="component" value="Unassembled WGS sequence"/>
</dbReference>
<dbReference type="Pfam" id="PF08338">
    <property type="entry name" value="DUF1731"/>
    <property type="match status" value="1"/>
</dbReference>
<feature type="domain" description="NAD-dependent epimerase/dehydratase" evidence="2">
    <location>
        <begin position="3"/>
        <end position="222"/>
    </location>
</feature>
<accession>A0A2A5JKB0</accession>
<dbReference type="NCBIfam" id="TIGR01777">
    <property type="entry name" value="yfcH"/>
    <property type="match status" value="1"/>
</dbReference>
<evidence type="ECO:0000313" key="5">
    <source>
        <dbReference type="Proteomes" id="UP000228621"/>
    </source>
</evidence>
<dbReference type="CDD" id="cd05242">
    <property type="entry name" value="SDR_a8"/>
    <property type="match status" value="1"/>
</dbReference>
<protein>
    <submittedName>
        <fullName evidence="4">TIGR01777 family protein</fullName>
    </submittedName>
</protein>
<dbReference type="AlphaFoldDB" id="A0A2A5JKB0"/>
<dbReference type="PANTHER" id="PTHR11092">
    <property type="entry name" value="SUGAR NUCLEOTIDE EPIMERASE RELATED"/>
    <property type="match status" value="1"/>
</dbReference>
<dbReference type="PANTHER" id="PTHR11092:SF0">
    <property type="entry name" value="EPIMERASE FAMILY PROTEIN SDR39U1"/>
    <property type="match status" value="1"/>
</dbReference>
<dbReference type="InterPro" id="IPR013549">
    <property type="entry name" value="DUF1731"/>
</dbReference>
<dbReference type="InterPro" id="IPR001509">
    <property type="entry name" value="Epimerase_deHydtase"/>
</dbReference>
<sequence length="298" mass="32850">MNILITGATGLIGSKLCQFLIHKHSLIALTRSPVKAAAILPSGVDFITSLDDVNFNQLDVVINLAGEPIAEGRWNKTKKQEIYNSRIKITEAITAGINTATSPPKLFISGSAIGFYGRQPKHLKINEGCKEYHDEFSHQLCRDWENTAQRASSQHTRVCILRTGIVLAKSGGALEKMLPPFRLGLGGPIGKGEQVMSWIHIDDMVQAIIYIIKHDEMNGVINLTAPHPVTNKALSQALAKTLSRPCIFVVPPLMLKLIYGEMSDLLLYGQYVVPQKLLDSGYRFRHSNIEEALSALNL</sequence>